<feature type="transmembrane region" description="Helical" evidence="7">
    <location>
        <begin position="61"/>
        <end position="80"/>
    </location>
</feature>
<evidence type="ECO:0000256" key="2">
    <source>
        <dbReference type="ARBA" id="ARBA00010265"/>
    </source>
</evidence>
<evidence type="ECO:0000256" key="1">
    <source>
        <dbReference type="ARBA" id="ARBA00004167"/>
    </source>
</evidence>
<evidence type="ECO:0008006" key="10">
    <source>
        <dbReference type="Google" id="ProtNLM"/>
    </source>
</evidence>
<dbReference type="EMBL" id="LOJW01000012">
    <property type="protein sequence ID" value="OOW71237.1"/>
    <property type="molecule type" value="Genomic_DNA"/>
</dbReference>
<evidence type="ECO:0000313" key="9">
    <source>
        <dbReference type="Proteomes" id="UP000190559"/>
    </source>
</evidence>
<feature type="compositionally biased region" description="Basic and acidic residues" evidence="6">
    <location>
        <begin position="9"/>
        <end position="27"/>
    </location>
</feature>
<dbReference type="Proteomes" id="UP000190559">
    <property type="component" value="Unassembled WGS sequence"/>
</dbReference>
<dbReference type="InterPro" id="IPR042217">
    <property type="entry name" value="T4SS_VirB10/TrbI"/>
</dbReference>
<keyword evidence="4 7" id="KW-1133">Transmembrane helix</keyword>
<dbReference type="Gene3D" id="2.40.128.260">
    <property type="entry name" value="Type IV secretion system, VirB10/TraB/TrbI"/>
    <property type="match status" value="1"/>
</dbReference>
<comment type="subcellular location">
    <subcellularLocation>
        <location evidence="1">Membrane</location>
        <topology evidence="1">Single-pass membrane protein</topology>
    </subcellularLocation>
</comment>
<comment type="similarity">
    <text evidence="2">Belongs to the TrbI/VirB10 family.</text>
</comment>
<keyword evidence="5 7" id="KW-0472">Membrane</keyword>
<dbReference type="CDD" id="cd16429">
    <property type="entry name" value="VirB10"/>
    <property type="match status" value="1"/>
</dbReference>
<dbReference type="RefSeq" id="WP_078563256.1">
    <property type="nucleotide sequence ID" value="NZ_LOJW01000012.1"/>
</dbReference>
<evidence type="ECO:0000256" key="5">
    <source>
        <dbReference type="ARBA" id="ARBA00023136"/>
    </source>
</evidence>
<accession>A0A1T1P6F5</accession>
<evidence type="ECO:0000256" key="6">
    <source>
        <dbReference type="SAM" id="MobiDB-lite"/>
    </source>
</evidence>
<proteinExistence type="inferred from homology"/>
<keyword evidence="3 7" id="KW-0812">Transmembrane</keyword>
<dbReference type="GO" id="GO:0016020">
    <property type="term" value="C:membrane"/>
    <property type="evidence" value="ECO:0007669"/>
    <property type="project" value="UniProtKB-SubCell"/>
</dbReference>
<comment type="caution">
    <text evidence="8">The sequence shown here is derived from an EMBL/GenBank/DDBJ whole genome shotgun (WGS) entry which is preliminary data.</text>
</comment>
<dbReference type="AlphaFoldDB" id="A0A1T1P6F5"/>
<sequence>MNSNPPNNSDERIHGESDAQSRAEHDSNPYFARQRQTESPDLDANEPVLQSNDLKRLNRKALFFLAGVALLLILAIFWLVSRDSEKAEVVKPRAETVVAPALPQNIAPTSEPDPVPLAQQQYPPPLPVTQPPEYNNAPITAAPERERGPTLLERRILAEQDARAGAPGTPAASGLLGAQSLADQEDNQVTLAKPISNPDGLLVRGTYIRCILETRIISDFDGFTSCIVTEPVYSINGHKLLLPKGSKMLGQYAAKEPTSARMQVVWDRITTPNGLDVKLEGPGIDNLGSAGHPGQYDAHWGNKIASALFISMLSDAFKYAAAEYGPQTTTVGVGSGVITQQPFESNTARSIQDIAEQAVAKSGRRPSTVTINQGTVLNVYVAKDVDFTAVLPK</sequence>
<organism evidence="8 9">
    <name type="scientific">Xanthomonas axonopodis pv. melhusii</name>
    <dbReference type="NCBI Taxonomy" id="487834"/>
    <lineage>
        <taxon>Bacteria</taxon>
        <taxon>Pseudomonadati</taxon>
        <taxon>Pseudomonadota</taxon>
        <taxon>Gammaproteobacteria</taxon>
        <taxon>Lysobacterales</taxon>
        <taxon>Lysobacteraceae</taxon>
        <taxon>Xanthomonas</taxon>
    </lineage>
</organism>
<evidence type="ECO:0000256" key="3">
    <source>
        <dbReference type="ARBA" id="ARBA00022692"/>
    </source>
</evidence>
<name>A0A1T1P6F5_9XANT</name>
<evidence type="ECO:0000256" key="7">
    <source>
        <dbReference type="SAM" id="Phobius"/>
    </source>
</evidence>
<dbReference type="Pfam" id="PF03743">
    <property type="entry name" value="TrbI"/>
    <property type="match status" value="1"/>
</dbReference>
<gene>
    <name evidence="8" type="ORF">Xmlh_09265</name>
</gene>
<evidence type="ECO:0000256" key="4">
    <source>
        <dbReference type="ARBA" id="ARBA00022989"/>
    </source>
</evidence>
<protein>
    <recommendedName>
        <fullName evidence="10">Secretion protein</fullName>
    </recommendedName>
</protein>
<evidence type="ECO:0000313" key="8">
    <source>
        <dbReference type="EMBL" id="OOW71237.1"/>
    </source>
</evidence>
<reference evidence="8 9" key="1">
    <citation type="submission" date="2015-12" db="EMBL/GenBank/DDBJ databases">
        <authorList>
            <person name="Shamseldin A."/>
            <person name="Moawad H."/>
            <person name="Abd El-Rahim W.M."/>
            <person name="Sadowsky M.J."/>
        </authorList>
    </citation>
    <scope>NUCLEOTIDE SEQUENCE [LARGE SCALE GENOMIC DNA]</scope>
    <source>
        <strain evidence="8 9">LMG9050</strain>
    </source>
</reference>
<dbReference type="InterPro" id="IPR005498">
    <property type="entry name" value="T4SS_VirB10/TraB/TrbI"/>
</dbReference>
<feature type="region of interest" description="Disordered" evidence="6">
    <location>
        <begin position="1"/>
        <end position="46"/>
    </location>
</feature>